<evidence type="ECO:0000256" key="6">
    <source>
        <dbReference type="ARBA" id="ARBA00023014"/>
    </source>
</evidence>
<dbReference type="EC" id="3.1.12.1" evidence="9"/>
<dbReference type="GO" id="GO:0051536">
    <property type="term" value="F:iron-sulfur cluster binding"/>
    <property type="evidence" value="ECO:0007669"/>
    <property type="project" value="UniProtKB-KW"/>
</dbReference>
<proteinExistence type="inferred from homology"/>
<dbReference type="GO" id="GO:0004527">
    <property type="term" value="F:exonuclease activity"/>
    <property type="evidence" value="ECO:0007669"/>
    <property type="project" value="UniProtKB-KW"/>
</dbReference>
<evidence type="ECO:0000256" key="2">
    <source>
        <dbReference type="ARBA" id="ARBA00022723"/>
    </source>
</evidence>
<evidence type="ECO:0000256" key="8">
    <source>
        <dbReference type="ARBA" id="ARBA00023211"/>
    </source>
</evidence>
<evidence type="ECO:0000256" key="5">
    <source>
        <dbReference type="ARBA" id="ARBA00023004"/>
    </source>
</evidence>
<dbReference type="RefSeq" id="WP_042534218.1">
    <property type="nucleotide sequence ID" value="NZ_JXTG01000002.1"/>
</dbReference>
<accession>A0A0D0G9V5</accession>
<keyword evidence="2 9" id="KW-0479">Metal-binding</keyword>
<keyword evidence="4 9" id="KW-0269">Exonuclease</keyword>
<keyword evidence="7 9" id="KW-0051">Antiviral defense</keyword>
<dbReference type="PANTHER" id="PTHR37168">
    <property type="entry name" value="CRISPR-ASSOCIATED EXONUCLEASE CAS4"/>
    <property type="match status" value="1"/>
</dbReference>
<dbReference type="InterPro" id="IPR022765">
    <property type="entry name" value="Dna2/Cas4_DUF83"/>
</dbReference>
<comment type="cofactor">
    <cofactor evidence="9">
        <name>iron-sulfur cluster</name>
        <dbReference type="ChEBI" id="CHEBI:30408"/>
    </cofactor>
</comment>
<dbReference type="Gene3D" id="3.90.320.10">
    <property type="match status" value="1"/>
</dbReference>
<sequence length="165" mass="19705">MVSGVQMQYYKVCKRKLWLFSKGIAMENEHERVIEGKILHERAYPRLEDREILVDDTFKLDALDKEYVREIKISSKMSEADRFQMLYYLYELKKRGITKKGLISYTKERKTEEVELTEKDESVIEKAIKEIYVILQSPFPPRLKKLPYCTKCAYYEFCFALEGDD</sequence>
<comment type="caution">
    <text evidence="11">The sequence shown here is derived from an EMBL/GenBank/DDBJ whole genome shotgun (WGS) entry which is preliminary data.</text>
</comment>
<keyword evidence="5 9" id="KW-0408">Iron</keyword>
<keyword evidence="6 9" id="KW-0411">Iron-sulfur</keyword>
<dbReference type="EMBL" id="JXTG01000002">
    <property type="protein sequence ID" value="KIP22095.1"/>
    <property type="molecule type" value="Genomic_DNA"/>
</dbReference>
<dbReference type="Pfam" id="PF01930">
    <property type="entry name" value="Cas_Cas4"/>
    <property type="match status" value="1"/>
</dbReference>
<keyword evidence="12" id="KW-1185">Reference proteome</keyword>
<dbReference type="Proteomes" id="UP000032047">
    <property type="component" value="Unassembled WGS sequence"/>
</dbReference>
<dbReference type="PANTHER" id="PTHR37168:SF1">
    <property type="entry name" value="CRISPR-ASSOCIATED EXONUCLEASE CAS4"/>
    <property type="match status" value="1"/>
</dbReference>
<evidence type="ECO:0000259" key="10">
    <source>
        <dbReference type="Pfam" id="PF01930"/>
    </source>
</evidence>
<dbReference type="GO" id="GO:0051607">
    <property type="term" value="P:defense response to virus"/>
    <property type="evidence" value="ECO:0007669"/>
    <property type="project" value="UniProtKB-KW"/>
</dbReference>
<evidence type="ECO:0000256" key="7">
    <source>
        <dbReference type="ARBA" id="ARBA00023118"/>
    </source>
</evidence>
<evidence type="ECO:0000256" key="4">
    <source>
        <dbReference type="ARBA" id="ARBA00022839"/>
    </source>
</evidence>
<dbReference type="AlphaFoldDB" id="A0A0D0G9V5"/>
<evidence type="ECO:0000256" key="1">
    <source>
        <dbReference type="ARBA" id="ARBA00022722"/>
    </source>
</evidence>
<keyword evidence="3 9" id="KW-0378">Hydrolase</keyword>
<comment type="similarity">
    <text evidence="9">Belongs to the CRISPR-associated exonuclease Cas4 family.</text>
</comment>
<comment type="cofactor">
    <cofactor evidence="9">
        <name>Mg(2+)</name>
        <dbReference type="ChEBI" id="CHEBI:18420"/>
    </cofactor>
    <cofactor evidence="9">
        <name>Mn(2+)</name>
        <dbReference type="ChEBI" id="CHEBI:29035"/>
    </cofactor>
    <text evidence="9">Mg(2+) or Mn(2+) required for ssDNA cleavage activity.</text>
</comment>
<dbReference type="InterPro" id="IPR013343">
    <property type="entry name" value="CRISPR-assoc_prot_Cas4"/>
</dbReference>
<dbReference type="NCBIfam" id="TIGR00372">
    <property type="entry name" value="cas4"/>
    <property type="match status" value="1"/>
</dbReference>
<comment type="function">
    <text evidence="9">CRISPR (clustered regularly interspaced short palindromic repeat) is an adaptive immune system that provides protection against mobile genetic elements (viruses, transposable elements and conjugative plasmids). CRISPR clusters contain sequences complementary to antecedent mobile elements and target invading nucleic acids. CRISPR clusters are transcribed and processed into CRISPR RNA (crRNA).</text>
</comment>
<name>A0A0D0G9V5_9BACL</name>
<dbReference type="GO" id="GO:0046872">
    <property type="term" value="F:metal ion binding"/>
    <property type="evidence" value="ECO:0007669"/>
    <property type="project" value="UniProtKB-KW"/>
</dbReference>
<evidence type="ECO:0000256" key="3">
    <source>
        <dbReference type="ARBA" id="ARBA00022801"/>
    </source>
</evidence>
<dbReference type="PATRIC" id="fig|265546.4.peg.661"/>
<feature type="domain" description="DUF83" evidence="10">
    <location>
        <begin position="4"/>
        <end position="159"/>
    </location>
</feature>
<gene>
    <name evidence="11" type="ORF">JV16_00642</name>
</gene>
<dbReference type="InterPro" id="IPR011604">
    <property type="entry name" value="PDDEXK-like_dom_sf"/>
</dbReference>
<protein>
    <recommendedName>
        <fullName evidence="9">CRISPR-associated exonuclease Cas4</fullName>
        <ecNumber evidence="9">3.1.12.1</ecNumber>
    </recommendedName>
</protein>
<keyword evidence="8 9" id="KW-0464">Manganese</keyword>
<evidence type="ECO:0000313" key="11">
    <source>
        <dbReference type="EMBL" id="KIP22095.1"/>
    </source>
</evidence>
<keyword evidence="1 9" id="KW-0540">Nuclease</keyword>
<evidence type="ECO:0000256" key="9">
    <source>
        <dbReference type="RuleBase" id="RU365022"/>
    </source>
</evidence>
<reference evidence="11 12" key="1">
    <citation type="submission" date="2015-01" db="EMBL/GenBank/DDBJ databases">
        <title>Genome sequence of Anoxybacillus ayderensis strain AB04.</title>
        <authorList>
            <person name="Belduz A.O."/>
            <person name="Canakci S."/>
            <person name="Chan K.-G."/>
            <person name="Kahar U.M."/>
            <person name="Yaakob A.S."/>
            <person name="Chan C.S."/>
            <person name="Goh K.M."/>
        </authorList>
    </citation>
    <scope>NUCLEOTIDE SEQUENCE [LARGE SCALE GENOMIC DNA]</scope>
    <source>
        <strain evidence="11 12">AB04</strain>
    </source>
</reference>
<evidence type="ECO:0000313" key="12">
    <source>
        <dbReference type="Proteomes" id="UP000032047"/>
    </source>
</evidence>
<organism evidence="11 12">
    <name type="scientific">Anoxybacillus ayderensis</name>
    <dbReference type="NCBI Taxonomy" id="265546"/>
    <lineage>
        <taxon>Bacteria</taxon>
        <taxon>Bacillati</taxon>
        <taxon>Bacillota</taxon>
        <taxon>Bacilli</taxon>
        <taxon>Bacillales</taxon>
        <taxon>Anoxybacillaceae</taxon>
        <taxon>Anoxybacillus</taxon>
    </lineage>
</organism>